<dbReference type="OrthoDB" id="1122724at2"/>
<feature type="compositionally biased region" description="Gly residues" evidence="2">
    <location>
        <begin position="143"/>
        <end position="155"/>
    </location>
</feature>
<feature type="chain" id="PRO_5012680592" evidence="3">
    <location>
        <begin position="23"/>
        <end position="155"/>
    </location>
</feature>
<keyword evidence="3" id="KW-0732">Signal</keyword>
<dbReference type="EMBL" id="FQZE01000050">
    <property type="protein sequence ID" value="SHK01455.1"/>
    <property type="molecule type" value="Genomic_DNA"/>
</dbReference>
<gene>
    <name evidence="4" type="ORF">SAMN05444280_1503</name>
</gene>
<evidence type="ECO:0000256" key="3">
    <source>
        <dbReference type="SAM" id="SignalP"/>
    </source>
</evidence>
<keyword evidence="5" id="KW-1185">Reference proteome</keyword>
<name>A0A1M6P0G8_9BACT</name>
<sequence length="155" mass="17474">MKTKNFVWMFIALMLTSTTLLAQGRRNVNQSAYGYGYGQGTCLAVLTDLTEEQQAKITELEAAHQKAMAELRVEQRSTFEPVEKSEIRTEMLKKVQAHRNEVRNLLTGEQQKQYDLLQARNNYGRKGFAQGRRGGRGQAASQGRGGRGCGFRGNW</sequence>
<protein>
    <submittedName>
        <fullName evidence="4">LTXXQ motif family protein</fullName>
    </submittedName>
</protein>
<feature type="signal peptide" evidence="3">
    <location>
        <begin position="1"/>
        <end position="22"/>
    </location>
</feature>
<feature type="coiled-coil region" evidence="1">
    <location>
        <begin position="43"/>
        <end position="77"/>
    </location>
</feature>
<dbReference type="InterPro" id="IPR012899">
    <property type="entry name" value="LTXXQ"/>
</dbReference>
<dbReference type="Pfam" id="PF07813">
    <property type="entry name" value="LTXXQ"/>
    <property type="match status" value="1"/>
</dbReference>
<keyword evidence="1" id="KW-0175">Coiled coil</keyword>
<proteinExistence type="predicted"/>
<dbReference type="Proteomes" id="UP000184050">
    <property type="component" value="Unassembled WGS sequence"/>
</dbReference>
<dbReference type="RefSeq" id="WP_073173814.1">
    <property type="nucleotide sequence ID" value="NZ_FQZE01000050.1"/>
</dbReference>
<dbReference type="STRING" id="1168035.SAMN05444280_1503"/>
<reference evidence="4 5" key="1">
    <citation type="submission" date="2016-11" db="EMBL/GenBank/DDBJ databases">
        <authorList>
            <person name="Jaros S."/>
            <person name="Januszkiewicz K."/>
            <person name="Wedrychowicz H."/>
        </authorList>
    </citation>
    <scope>NUCLEOTIDE SEQUENCE [LARGE SCALE GENOMIC DNA]</scope>
    <source>
        <strain evidence="4 5">DSM 27063</strain>
    </source>
</reference>
<dbReference type="AlphaFoldDB" id="A0A1M6P0G8"/>
<feature type="region of interest" description="Disordered" evidence="2">
    <location>
        <begin position="126"/>
        <end position="155"/>
    </location>
</feature>
<accession>A0A1M6P0G8</accession>
<evidence type="ECO:0000313" key="4">
    <source>
        <dbReference type="EMBL" id="SHK01455.1"/>
    </source>
</evidence>
<evidence type="ECO:0000256" key="2">
    <source>
        <dbReference type="SAM" id="MobiDB-lite"/>
    </source>
</evidence>
<dbReference type="GO" id="GO:0042597">
    <property type="term" value="C:periplasmic space"/>
    <property type="evidence" value="ECO:0007669"/>
    <property type="project" value="InterPro"/>
</dbReference>
<evidence type="ECO:0000256" key="1">
    <source>
        <dbReference type="SAM" id="Coils"/>
    </source>
</evidence>
<evidence type="ECO:0000313" key="5">
    <source>
        <dbReference type="Proteomes" id="UP000184050"/>
    </source>
</evidence>
<organism evidence="4 5">
    <name type="scientific">Tangfeifania diversioriginum</name>
    <dbReference type="NCBI Taxonomy" id="1168035"/>
    <lineage>
        <taxon>Bacteria</taxon>
        <taxon>Pseudomonadati</taxon>
        <taxon>Bacteroidota</taxon>
        <taxon>Bacteroidia</taxon>
        <taxon>Marinilabiliales</taxon>
        <taxon>Prolixibacteraceae</taxon>
        <taxon>Tangfeifania</taxon>
    </lineage>
</organism>